<protein>
    <submittedName>
        <fullName evidence="4">Acetyl-CoA carboxylase</fullName>
    </submittedName>
</protein>
<dbReference type="PANTHER" id="PTHR45728">
    <property type="entry name" value="ACETYL-COA CARBOXYLASE, ISOFORM A"/>
    <property type="match status" value="1"/>
</dbReference>
<accession>V5GNL0</accession>
<dbReference type="InterPro" id="IPR029045">
    <property type="entry name" value="ClpP/crotonase-like_dom_sf"/>
</dbReference>
<keyword evidence="1" id="KW-0732">Signal</keyword>
<dbReference type="InterPro" id="IPR011763">
    <property type="entry name" value="COA_CT_C"/>
</dbReference>
<dbReference type="PROSITE" id="PS50989">
    <property type="entry name" value="COA_CT_CTER"/>
    <property type="match status" value="1"/>
</dbReference>
<dbReference type="SUPFAM" id="SSF52096">
    <property type="entry name" value="ClpP/crotonase"/>
    <property type="match status" value="2"/>
</dbReference>
<feature type="domain" description="CoA carboxyltransferase N-terminal" evidence="2">
    <location>
        <begin position="1"/>
        <end position="179"/>
    </location>
</feature>
<gene>
    <name evidence="4" type="primary">ACAC</name>
</gene>
<dbReference type="GO" id="GO:0005739">
    <property type="term" value="C:mitochondrion"/>
    <property type="evidence" value="ECO:0007669"/>
    <property type="project" value="TreeGrafter"/>
</dbReference>
<feature type="signal peptide" evidence="1">
    <location>
        <begin position="1"/>
        <end position="17"/>
    </location>
</feature>
<dbReference type="Gene3D" id="3.90.226.10">
    <property type="entry name" value="2-enoyl-CoA Hydratase, Chain A, domain 1"/>
    <property type="match status" value="2"/>
</dbReference>
<organism evidence="4">
    <name type="scientific">Anoplophora glabripennis</name>
    <name type="common">Asian longhorn beetle</name>
    <name type="synonym">Anoplophora nobilis</name>
    <dbReference type="NCBI Taxonomy" id="217634"/>
    <lineage>
        <taxon>Eukaryota</taxon>
        <taxon>Metazoa</taxon>
        <taxon>Ecdysozoa</taxon>
        <taxon>Arthropoda</taxon>
        <taxon>Hexapoda</taxon>
        <taxon>Insecta</taxon>
        <taxon>Pterygota</taxon>
        <taxon>Neoptera</taxon>
        <taxon>Endopterygota</taxon>
        <taxon>Coleoptera</taxon>
        <taxon>Polyphaga</taxon>
        <taxon>Cucujiformia</taxon>
        <taxon>Chrysomeloidea</taxon>
        <taxon>Cerambycidae</taxon>
        <taxon>Lamiinae</taxon>
        <taxon>Lamiini</taxon>
        <taxon>Anoplophora</taxon>
    </lineage>
</organism>
<dbReference type="OrthoDB" id="14612at2759"/>
<dbReference type="PROSITE" id="PS50980">
    <property type="entry name" value="COA_CT_NTER"/>
    <property type="match status" value="1"/>
</dbReference>
<evidence type="ECO:0000256" key="1">
    <source>
        <dbReference type="SAM" id="SignalP"/>
    </source>
</evidence>
<proteinExistence type="predicted"/>
<feature type="domain" description="CoA carboxyltransferase C-terminal" evidence="3">
    <location>
        <begin position="176"/>
        <end position="432"/>
    </location>
</feature>
<feature type="chain" id="PRO_5004734158" evidence="1">
    <location>
        <begin position="18"/>
        <end position="432"/>
    </location>
</feature>
<dbReference type="GO" id="GO:0006633">
    <property type="term" value="P:fatty acid biosynthetic process"/>
    <property type="evidence" value="ECO:0007669"/>
    <property type="project" value="TreeGrafter"/>
</dbReference>
<dbReference type="InterPro" id="IPR049076">
    <property type="entry name" value="ACCA"/>
</dbReference>
<dbReference type="InterPro" id="IPR011762">
    <property type="entry name" value="COA_CT_N"/>
</dbReference>
<name>V5GNL0_ANOGL</name>
<dbReference type="GO" id="GO:0003989">
    <property type="term" value="F:acetyl-CoA carboxylase activity"/>
    <property type="evidence" value="ECO:0007669"/>
    <property type="project" value="InterPro"/>
</dbReference>
<dbReference type="InterPro" id="IPR034733">
    <property type="entry name" value="AcCoA_carboxyl_beta"/>
</dbReference>
<dbReference type="EMBL" id="GALX01005274">
    <property type="protein sequence ID" value="JAB63192.1"/>
    <property type="molecule type" value="Transcribed_RNA"/>
</dbReference>
<evidence type="ECO:0000313" key="4">
    <source>
        <dbReference type="EMBL" id="JAB63192.1"/>
    </source>
</evidence>
<evidence type="ECO:0000259" key="3">
    <source>
        <dbReference type="PROSITE" id="PS50989"/>
    </source>
</evidence>
<dbReference type="Pfam" id="PF01039">
    <property type="entry name" value="Carboxyl_trans"/>
    <property type="match status" value="1"/>
</dbReference>
<dbReference type="PANTHER" id="PTHR45728:SF3">
    <property type="entry name" value="ACETYL-COA CARBOXYLASE"/>
    <property type="match status" value="1"/>
</dbReference>
<evidence type="ECO:0000259" key="2">
    <source>
        <dbReference type="PROSITE" id="PS50980"/>
    </source>
</evidence>
<reference evidence="4" key="1">
    <citation type="submission" date="2013-07" db="EMBL/GenBank/DDBJ databases">
        <title>Midgut Transcriptome Profiling of Anoplphora glabripennis, a Lignocellulose Degrading, Wood-Boring Cerambycid.</title>
        <authorList>
            <person name="Scully E.D."/>
            <person name="Hoover K."/>
            <person name="Carlson J.E."/>
            <person name="Tien M."/>
            <person name="Geib S.M."/>
        </authorList>
    </citation>
    <scope>NUCLEOTIDE SEQUENCE</scope>
</reference>
<dbReference type="AlphaFoldDB" id="V5GNL0"/>
<sequence length="432" mass="48727">MLLYFNWINLCIFFISSVTNYCNLTNSIVIPYYFRNFCHVLHKRGINKRFPGKDDGLGVENLKYAGMIAGETSAAYEEVVTISMVSCRAIGIGSYVVRLGQRVIQIENSHIILTGYSALNKLLGREVYASNNQLGGIQIMYNNGVTHKTESCDLEGVYTILKWLSYIPKDKFSPVPILRPVDPVTREVTFTPTKTPYDPRWMLAGRESPNDPSIWESGFFDRGSWAEIMQPWAQTVVTGRARLGGIPVGVIAVETRTVELTLPADPANLDSESKTVSQAGQVWFPDSSYKTTQAIQDFLREDLPLMVFANWRGFSGGMKEMYEQIMKFGAYIVDGLRQYKQPIIIYIPPNGELRGGAWAVVDPTINSRYMEMYADPDSRGGVLEPEGIVEIKFRKKDLVKAIHRIDPVVRELDDRLKQFNSSQPRERSASSS</sequence>